<dbReference type="OrthoDB" id="7863791at2"/>
<evidence type="ECO:0000256" key="2">
    <source>
        <dbReference type="SAM" id="Phobius"/>
    </source>
</evidence>
<organism evidence="3 4">
    <name type="scientific">Dictyobacter aurantiacus</name>
    <dbReference type="NCBI Taxonomy" id="1936993"/>
    <lineage>
        <taxon>Bacteria</taxon>
        <taxon>Bacillati</taxon>
        <taxon>Chloroflexota</taxon>
        <taxon>Ktedonobacteria</taxon>
        <taxon>Ktedonobacterales</taxon>
        <taxon>Dictyobacteraceae</taxon>
        <taxon>Dictyobacter</taxon>
    </lineage>
</organism>
<keyword evidence="2" id="KW-0472">Membrane</keyword>
<evidence type="ECO:0000313" key="4">
    <source>
        <dbReference type="Proteomes" id="UP000287224"/>
    </source>
</evidence>
<proteinExistence type="predicted"/>
<name>A0A401ZBJ0_9CHLR</name>
<feature type="compositionally biased region" description="Basic and acidic residues" evidence="1">
    <location>
        <begin position="1"/>
        <end position="23"/>
    </location>
</feature>
<accession>A0A401ZBJ0</accession>
<keyword evidence="2" id="KW-0812">Transmembrane</keyword>
<evidence type="ECO:0000313" key="3">
    <source>
        <dbReference type="EMBL" id="GCE04247.1"/>
    </source>
</evidence>
<dbReference type="EMBL" id="BIFQ01000001">
    <property type="protein sequence ID" value="GCE04247.1"/>
    <property type="molecule type" value="Genomic_DNA"/>
</dbReference>
<keyword evidence="4" id="KW-1185">Reference proteome</keyword>
<evidence type="ECO:0000256" key="1">
    <source>
        <dbReference type="SAM" id="MobiDB-lite"/>
    </source>
</evidence>
<comment type="caution">
    <text evidence="3">The sequence shown here is derived from an EMBL/GenBank/DDBJ whole genome shotgun (WGS) entry which is preliminary data.</text>
</comment>
<feature type="region of interest" description="Disordered" evidence="1">
    <location>
        <begin position="1"/>
        <end position="38"/>
    </location>
</feature>
<keyword evidence="2" id="KW-1133">Transmembrane helix</keyword>
<feature type="transmembrane region" description="Helical" evidence="2">
    <location>
        <begin position="44"/>
        <end position="66"/>
    </location>
</feature>
<protein>
    <submittedName>
        <fullName evidence="3">Uncharacterized protein</fullName>
    </submittedName>
</protein>
<dbReference type="Proteomes" id="UP000287224">
    <property type="component" value="Unassembled WGS sequence"/>
</dbReference>
<dbReference type="AlphaFoldDB" id="A0A401ZBJ0"/>
<dbReference type="RefSeq" id="WP_126595422.1">
    <property type="nucleotide sequence ID" value="NZ_BIFQ01000001.1"/>
</dbReference>
<sequence length="215" mass="23676">MIKKPTDQKQKTDQEEKKDKIHVQVDVPMPLEPSSSDTKPTQTALIAAVGTILVAIITYILSPLVVTSPHQLPSSSTSTVLVSTGTVPKQQIPPYQLPTDQPSPALEQLAKSLIRQYYSDINSKNYEKAYNLWRDYPSKPSIAEFAKGYTLTQQVTATCGNATILEDGTIKVLVQVEALEEIASSTKPRMYSGYYVIGTQNGELKIFFGKLEANP</sequence>
<reference evidence="4" key="1">
    <citation type="submission" date="2018-12" db="EMBL/GenBank/DDBJ databases">
        <title>Tengunoibacter tsumagoiensis gen. nov., sp. nov., Dictyobacter kobayashii sp. nov., D. alpinus sp. nov., and D. joshuensis sp. nov. and description of Dictyobacteraceae fam. nov. within the order Ktedonobacterales isolated from Tengu-no-mugimeshi.</title>
        <authorList>
            <person name="Wang C.M."/>
            <person name="Zheng Y."/>
            <person name="Sakai Y."/>
            <person name="Toyoda A."/>
            <person name="Minakuchi Y."/>
            <person name="Abe K."/>
            <person name="Yokota A."/>
            <person name="Yabe S."/>
        </authorList>
    </citation>
    <scope>NUCLEOTIDE SEQUENCE [LARGE SCALE GENOMIC DNA]</scope>
    <source>
        <strain evidence="4">S-27</strain>
    </source>
</reference>
<gene>
    <name evidence="3" type="ORF">KDAU_15760</name>
</gene>